<protein>
    <submittedName>
        <fullName evidence="1">Uncharacterized protein</fullName>
    </submittedName>
</protein>
<comment type="caution">
    <text evidence="1">The sequence shown here is derived from an EMBL/GenBank/DDBJ whole genome shotgun (WGS) entry which is preliminary data.</text>
</comment>
<proteinExistence type="predicted"/>
<evidence type="ECO:0000313" key="2">
    <source>
        <dbReference type="Proteomes" id="UP000651977"/>
    </source>
</evidence>
<accession>A0ABQ1HYY3</accession>
<dbReference type="Proteomes" id="UP000651977">
    <property type="component" value="Unassembled WGS sequence"/>
</dbReference>
<dbReference type="RefSeq" id="WP_055734775.1">
    <property type="nucleotide sequence ID" value="NZ_BMDY01000006.1"/>
</dbReference>
<organism evidence="1 2">
    <name type="scientific">Agarivorans gilvus</name>
    <dbReference type="NCBI Taxonomy" id="680279"/>
    <lineage>
        <taxon>Bacteria</taxon>
        <taxon>Pseudomonadati</taxon>
        <taxon>Pseudomonadota</taxon>
        <taxon>Gammaproteobacteria</taxon>
        <taxon>Alteromonadales</taxon>
        <taxon>Alteromonadaceae</taxon>
        <taxon>Agarivorans</taxon>
    </lineage>
</organism>
<dbReference type="EMBL" id="BMDY01000006">
    <property type="protein sequence ID" value="GGB00564.1"/>
    <property type="molecule type" value="Genomic_DNA"/>
</dbReference>
<reference evidence="2" key="1">
    <citation type="journal article" date="2019" name="Int. J. Syst. Evol. Microbiol.">
        <title>The Global Catalogue of Microorganisms (GCM) 10K type strain sequencing project: providing services to taxonomists for standard genome sequencing and annotation.</title>
        <authorList>
            <consortium name="The Broad Institute Genomics Platform"/>
            <consortium name="The Broad Institute Genome Sequencing Center for Infectious Disease"/>
            <person name="Wu L."/>
            <person name="Ma J."/>
        </authorList>
    </citation>
    <scope>NUCLEOTIDE SEQUENCE [LARGE SCALE GENOMIC DNA]</scope>
    <source>
        <strain evidence="2">CGMCC 1.10131</strain>
    </source>
</reference>
<keyword evidence="2" id="KW-1185">Reference proteome</keyword>
<evidence type="ECO:0000313" key="1">
    <source>
        <dbReference type="EMBL" id="GGB00564.1"/>
    </source>
</evidence>
<name>A0ABQ1HYY3_9ALTE</name>
<gene>
    <name evidence="1" type="ORF">GCM10007414_12120</name>
</gene>
<sequence>MQIISVPDMAKPEVKRHHKARHLKKMAIGPYAQSCAELRFTADIEKFDELDAALANSQQQQSWELFIAYFNQQYHVAINYLTEQAELDEVLQQAQATIEACLGKVDIQVLAGDANYGDWDSCYSN</sequence>